<feature type="domain" description="SbsA Ig-like" evidence="2">
    <location>
        <begin position="25"/>
        <end position="124"/>
    </location>
</feature>
<dbReference type="Gene3D" id="2.60.40.3710">
    <property type="match status" value="1"/>
</dbReference>
<keyword evidence="1" id="KW-0732">Signal</keyword>
<dbReference type="Proteomes" id="UP000597617">
    <property type="component" value="Unassembled WGS sequence"/>
</dbReference>
<keyword evidence="4" id="KW-1185">Reference proteome</keyword>
<dbReference type="Gene3D" id="2.130.10.130">
    <property type="entry name" value="Integrin alpha, N-terminal"/>
    <property type="match status" value="5"/>
</dbReference>
<dbReference type="SUPFAM" id="SSF69318">
    <property type="entry name" value="Integrin alpha N-terminal domain"/>
    <property type="match status" value="2"/>
</dbReference>
<accession>A0ABS0IPX1</accession>
<dbReference type="InterPro" id="IPR028994">
    <property type="entry name" value="Integrin_alpha_N"/>
</dbReference>
<reference evidence="3 4" key="1">
    <citation type="submission" date="2020-11" db="EMBL/GenBank/DDBJ databases">
        <authorList>
            <person name="Kim M.K."/>
        </authorList>
    </citation>
    <scope>NUCLEOTIDE SEQUENCE [LARGE SCALE GENOMIC DNA]</scope>
    <source>
        <strain evidence="3 4">BT683</strain>
    </source>
</reference>
<dbReference type="Pfam" id="PF13517">
    <property type="entry name" value="FG-GAP_3"/>
    <property type="match status" value="5"/>
</dbReference>
<dbReference type="EMBL" id="JADQDQ010000018">
    <property type="protein sequence ID" value="MBF9239810.1"/>
    <property type="molecule type" value="Genomic_DNA"/>
</dbReference>
<dbReference type="InterPro" id="IPR032812">
    <property type="entry name" value="SbsA_Ig"/>
</dbReference>
<dbReference type="PANTHER" id="PTHR46580">
    <property type="entry name" value="SENSOR KINASE-RELATED"/>
    <property type="match status" value="1"/>
</dbReference>
<dbReference type="InterPro" id="IPR013517">
    <property type="entry name" value="FG-GAP"/>
</dbReference>
<evidence type="ECO:0000313" key="4">
    <source>
        <dbReference type="Proteomes" id="UP000597617"/>
    </source>
</evidence>
<sequence length="961" mass="96867">MFQRYPSFLLTAALLLVALVLRAQSPVLLSRSPQANTAFAAPTTAVQLTFSQPMSAQAASATGMRVVSGWRGPLDGTYSGAGTTTVQFTPASALQPGEQVQVTVTTQATSQAGVAPTTATTYQFWAASAGGNGQFLDEDVAVGGNPTSIAAGDINNDGNPDFVVSDNSSSIVRIRLGDGRGGFLPPPAPIPSQIGAGLSNPSAIALADANNDGNLDIFVIGGSISGRYGTMLGDGTGRFTAVFEASYYSGDSLNGLAVGDVNGDGNADLLTSPARSAKVLVLLSNAQGGFTSAQDVPTGYNNALALADMNRDGKLDIVAVSPNAVAVRLGNGAGLFSTPTVSQVAVTSGAVAVAVGDLNNDNKLDVVTASNAGNAVSVRLGDGGGGFTTAPDISIGAAPRKVALVDLNRDGKLDLAATLNGRTSTTVALRLGDGAGNFSNAPSDLTVGLAPNGLALADFNRDGQTDLLAGNTGDPGGSVMVGDFSTVSVRLGNGVGGFGRVPAPRVQVGGPGSTTVADVNNDGRPDLLALYSVSGVGGVSVRLGTGTGAFRAPVAPIPAEVTGVGTYPNTLAVGDVNNDRKLDFVSYAFIGGLVLPTTYLGNGQGGFTLQTPVASSHIELNVRSMRLVDITGDGKLDLLVSTVFPSTEFVRVLVGDGTGKFMAGPGASSFVSARPGTGPRAITVGDVNGDDKLDLLVGDYSSSSNRAAVSVRLGNGAGDFSVPPAPVAAEILLGYDYLTGLAVGDVNNDGKLDFVATTIQAGDFLSVRLGSGTGAFVAVADTRLALQYPSGVTLGDVNGDGKLDAIISGNQYGNRVAVLLGDGAGSFRPQAVRGLITVGSTPSGPQLYDLDGDGDLDLLLSNGGDPSVTVRLNGSYYAGSVLPVRPATLPAEVAALQAYPNPARGTVRVDGPGSTGPLVLFDLLGREVLRQPAGPSLPLIAVVPGIYVLRCGTRTTRLVVE</sequence>
<evidence type="ECO:0000313" key="3">
    <source>
        <dbReference type="EMBL" id="MBF9239810.1"/>
    </source>
</evidence>
<gene>
    <name evidence="3" type="ORF">I2I05_20620</name>
</gene>
<dbReference type="Pfam" id="PF13205">
    <property type="entry name" value="Big_5"/>
    <property type="match status" value="1"/>
</dbReference>
<evidence type="ECO:0000256" key="1">
    <source>
        <dbReference type="ARBA" id="ARBA00022729"/>
    </source>
</evidence>
<comment type="caution">
    <text evidence="3">The sequence shown here is derived from an EMBL/GenBank/DDBJ whole genome shotgun (WGS) entry which is preliminary data.</text>
</comment>
<dbReference type="RefSeq" id="WP_196284160.1">
    <property type="nucleotide sequence ID" value="NZ_JADQDQ010000018.1"/>
</dbReference>
<dbReference type="PANTHER" id="PTHR46580:SF2">
    <property type="entry name" value="MAM DOMAIN-CONTAINING PROTEIN"/>
    <property type="match status" value="1"/>
</dbReference>
<proteinExistence type="predicted"/>
<evidence type="ECO:0000259" key="2">
    <source>
        <dbReference type="Pfam" id="PF13205"/>
    </source>
</evidence>
<name>A0ABS0IPX1_9BACT</name>
<protein>
    <submittedName>
        <fullName evidence="3">VCBS repeat-containing protein</fullName>
    </submittedName>
</protein>
<organism evidence="3 4">
    <name type="scientific">Hymenobacter jeongseonensis</name>
    <dbReference type="NCBI Taxonomy" id="2791027"/>
    <lineage>
        <taxon>Bacteria</taxon>
        <taxon>Pseudomonadati</taxon>
        <taxon>Bacteroidota</taxon>
        <taxon>Cytophagia</taxon>
        <taxon>Cytophagales</taxon>
        <taxon>Hymenobacteraceae</taxon>
        <taxon>Hymenobacter</taxon>
    </lineage>
</organism>